<evidence type="ECO:0000313" key="3">
    <source>
        <dbReference type="Proteomes" id="UP000194641"/>
    </source>
</evidence>
<keyword evidence="1" id="KW-0812">Transmembrane</keyword>
<accession>A0A252ASC4</accession>
<sequence>MTDLVGFFRKYFLYLTVPVCLLLTCAVYYAWNGPTPFRSAEYTLEADPTLRFQIEECRIGKKDFLVSGWLVSESWLAHKSRLVLTAGDGKGEFSIPYRLYERPDIAEKYHLNGTTIYNRYGFTGLIRRKGAIGQNTALHLNLISGHILNRVQYVCHS</sequence>
<keyword evidence="1" id="KW-1133">Transmembrane helix</keyword>
<name>A0A252ASC4_9PROT</name>
<evidence type="ECO:0000313" key="2">
    <source>
        <dbReference type="EMBL" id="OUI92801.1"/>
    </source>
</evidence>
<keyword evidence="1" id="KW-0472">Membrane</keyword>
<feature type="transmembrane region" description="Helical" evidence="1">
    <location>
        <begin position="12"/>
        <end position="31"/>
    </location>
</feature>
<dbReference type="AlphaFoldDB" id="A0A252ASC4"/>
<evidence type="ECO:0000256" key="1">
    <source>
        <dbReference type="SAM" id="Phobius"/>
    </source>
</evidence>
<proteinExistence type="predicted"/>
<dbReference type="EMBL" id="JOPA01000027">
    <property type="protein sequence ID" value="OUI92801.1"/>
    <property type="molecule type" value="Genomic_DNA"/>
</dbReference>
<dbReference type="RefSeq" id="WP_086659660.1">
    <property type="nucleotide sequence ID" value="NZ_JBJJWX010000014.1"/>
</dbReference>
<dbReference type="Proteomes" id="UP000194641">
    <property type="component" value="Unassembled WGS sequence"/>
</dbReference>
<comment type="caution">
    <text evidence="2">The sequence shown here is derived from an EMBL/GenBank/DDBJ whole genome shotgun (WGS) entry which is preliminary data.</text>
</comment>
<reference evidence="3" key="1">
    <citation type="submission" date="2014-06" db="EMBL/GenBank/DDBJ databases">
        <authorList>
            <person name="Winans N.J."/>
            <person name="Newell P.D."/>
            <person name="Douglas A.E."/>
        </authorList>
    </citation>
    <scope>NUCLEOTIDE SEQUENCE [LARGE SCALE GENOMIC DNA]</scope>
</reference>
<gene>
    <name evidence="2" type="ORF">HK17_09405</name>
</gene>
<organism evidence="2 3">
    <name type="scientific">Acetobacter indonesiensis</name>
    <dbReference type="NCBI Taxonomy" id="104101"/>
    <lineage>
        <taxon>Bacteria</taxon>
        <taxon>Pseudomonadati</taxon>
        <taxon>Pseudomonadota</taxon>
        <taxon>Alphaproteobacteria</taxon>
        <taxon>Acetobacterales</taxon>
        <taxon>Acetobacteraceae</taxon>
        <taxon>Acetobacter</taxon>
    </lineage>
</organism>
<protein>
    <submittedName>
        <fullName evidence="2">Uncharacterized protein</fullName>
    </submittedName>
</protein>